<accession>I2F3S9</accession>
<proteinExistence type="predicted"/>
<name>I2F3S9_9BACT</name>
<gene>
    <name evidence="1" type="ORF">Theba_0872</name>
</gene>
<evidence type="ECO:0000313" key="1">
    <source>
        <dbReference type="EMBL" id="AFK06582.1"/>
    </source>
</evidence>
<keyword evidence="2" id="KW-1185">Reference proteome</keyword>
<dbReference type="KEGG" id="mpg:Theba_0872"/>
<dbReference type="HOGENOM" id="CLU_3027038_0_0_0"/>
<sequence length="55" mass="6322">MCIVVDFEVESGSFNEKSSLLFGAQELNRKLIQRLPLTHEVSKSLLALWKERDCL</sequence>
<dbReference type="STRING" id="660470.Theba_0872"/>
<dbReference type="AlphaFoldDB" id="I2F3S9"/>
<protein>
    <submittedName>
        <fullName evidence="1">Uncharacterized protein</fullName>
    </submittedName>
</protein>
<dbReference type="Proteomes" id="UP000002881">
    <property type="component" value="Chromosome"/>
</dbReference>
<dbReference type="EMBL" id="CP003532">
    <property type="protein sequence ID" value="AFK06582.1"/>
    <property type="molecule type" value="Genomic_DNA"/>
</dbReference>
<evidence type="ECO:0000313" key="2">
    <source>
        <dbReference type="Proteomes" id="UP000002881"/>
    </source>
</evidence>
<reference evidence="1 2" key="1">
    <citation type="journal article" date="2012" name="Genome Biol. Evol.">
        <title>Genome Sequence of the Mesophilic Thermotogales Bacterium Mesotoga prima MesG1.Ag.4.2 Reveals the Largest Thermotogales Genome To Date.</title>
        <authorList>
            <person name="Zhaxybayeva O."/>
            <person name="Swithers K.S."/>
            <person name="Foght J."/>
            <person name="Green A.G."/>
            <person name="Bruce D."/>
            <person name="Detter C."/>
            <person name="Han S."/>
            <person name="Teshima H."/>
            <person name="Han J."/>
            <person name="Woyke T."/>
            <person name="Pitluck S."/>
            <person name="Nolan M."/>
            <person name="Ivanova N."/>
            <person name="Pati A."/>
            <person name="Land M.L."/>
            <person name="Dlutek M."/>
            <person name="Doolittle W.F."/>
            <person name="Noll K.M."/>
            <person name="Nesbo C.L."/>
        </authorList>
    </citation>
    <scope>NUCLEOTIDE SEQUENCE [LARGE SCALE GENOMIC DNA]</scope>
    <source>
        <strain evidence="2">mesG1.Ag.4.2</strain>
    </source>
</reference>
<organism evidence="1 2">
    <name type="scientific">Mesotoga prima MesG1.Ag.4.2</name>
    <dbReference type="NCBI Taxonomy" id="660470"/>
    <lineage>
        <taxon>Bacteria</taxon>
        <taxon>Thermotogati</taxon>
        <taxon>Thermotogota</taxon>
        <taxon>Thermotogae</taxon>
        <taxon>Kosmotogales</taxon>
        <taxon>Kosmotogaceae</taxon>
        <taxon>Mesotoga</taxon>
    </lineage>
</organism>